<dbReference type="GO" id="GO:0016020">
    <property type="term" value="C:membrane"/>
    <property type="evidence" value="ECO:0007669"/>
    <property type="project" value="TreeGrafter"/>
</dbReference>
<reference evidence="9 10" key="1">
    <citation type="submission" date="2018-07" db="EMBL/GenBank/DDBJ databases">
        <title>Freshwater and sediment microbial communities from various areas in North America, analyzing microbe dynamics in response to fracking.</title>
        <authorList>
            <person name="Lamendella R."/>
        </authorList>
    </citation>
    <scope>NUCLEOTIDE SEQUENCE [LARGE SCALE GENOMIC DNA]</scope>
    <source>
        <strain evidence="9 10">160A</strain>
    </source>
</reference>
<dbReference type="Gene3D" id="3.20.20.80">
    <property type="entry name" value="Glycosidases"/>
    <property type="match status" value="1"/>
</dbReference>
<dbReference type="Gene3D" id="3.30.379.10">
    <property type="entry name" value="Chitobiase/beta-hexosaminidase domain 2-like"/>
    <property type="match status" value="1"/>
</dbReference>
<evidence type="ECO:0000256" key="1">
    <source>
        <dbReference type="ARBA" id="ARBA00001231"/>
    </source>
</evidence>
<accession>A0A368UW07</accession>
<proteinExistence type="inferred from homology"/>
<evidence type="ECO:0000256" key="4">
    <source>
        <dbReference type="ARBA" id="ARBA00022801"/>
    </source>
</evidence>
<dbReference type="EMBL" id="QPIZ01000017">
    <property type="protein sequence ID" value="RCW31564.1"/>
    <property type="molecule type" value="Genomic_DNA"/>
</dbReference>
<protein>
    <recommendedName>
        <fullName evidence="3">beta-N-acetylhexosaminidase</fullName>
        <ecNumber evidence="3">3.2.1.52</ecNumber>
    </recommendedName>
</protein>
<comment type="similarity">
    <text evidence="2">Belongs to the glycosyl hydrolase 20 family.</text>
</comment>
<dbReference type="SUPFAM" id="SSF55545">
    <property type="entry name" value="beta-N-acetylhexosaminidase-like domain"/>
    <property type="match status" value="1"/>
</dbReference>
<dbReference type="PANTHER" id="PTHR22600:SF57">
    <property type="entry name" value="BETA-N-ACETYLHEXOSAMINIDASE"/>
    <property type="match status" value="1"/>
</dbReference>
<dbReference type="PRINTS" id="PR00738">
    <property type="entry name" value="GLHYDRLASE20"/>
</dbReference>
<name>A0A368UW07_9BACT</name>
<dbReference type="AlphaFoldDB" id="A0A368UW07"/>
<dbReference type="InterPro" id="IPR029018">
    <property type="entry name" value="Hex-like_dom2"/>
</dbReference>
<comment type="caution">
    <text evidence="9">The sequence shown here is derived from an EMBL/GenBank/DDBJ whole genome shotgun (WGS) entry which is preliminary data.</text>
</comment>
<organism evidence="9 10">
    <name type="scientific">Marinilabilia salmonicolor</name>
    <dbReference type="NCBI Taxonomy" id="989"/>
    <lineage>
        <taxon>Bacteria</taxon>
        <taxon>Pseudomonadati</taxon>
        <taxon>Bacteroidota</taxon>
        <taxon>Bacteroidia</taxon>
        <taxon>Marinilabiliales</taxon>
        <taxon>Marinilabiliaceae</taxon>
        <taxon>Marinilabilia</taxon>
    </lineage>
</organism>
<gene>
    <name evidence="9" type="ORF">DFO77_1176</name>
</gene>
<feature type="active site" description="Proton donor" evidence="6">
    <location>
        <position position="291"/>
    </location>
</feature>
<dbReference type="InterPro" id="IPR025705">
    <property type="entry name" value="Beta_hexosaminidase_sua/sub"/>
</dbReference>
<evidence type="ECO:0000313" key="10">
    <source>
        <dbReference type="Proteomes" id="UP000252733"/>
    </source>
</evidence>
<dbReference type="Pfam" id="PF02838">
    <property type="entry name" value="Glyco_hydro_20b"/>
    <property type="match status" value="1"/>
</dbReference>
<evidence type="ECO:0000259" key="8">
    <source>
        <dbReference type="Pfam" id="PF02838"/>
    </source>
</evidence>
<dbReference type="InterPro" id="IPR015882">
    <property type="entry name" value="HEX_bac_N"/>
</dbReference>
<evidence type="ECO:0000259" key="7">
    <source>
        <dbReference type="Pfam" id="PF00728"/>
    </source>
</evidence>
<dbReference type="PANTHER" id="PTHR22600">
    <property type="entry name" value="BETA-HEXOSAMINIDASE"/>
    <property type="match status" value="1"/>
</dbReference>
<keyword evidence="10" id="KW-1185">Reference proteome</keyword>
<dbReference type="SUPFAM" id="SSF51445">
    <property type="entry name" value="(Trans)glycosidases"/>
    <property type="match status" value="1"/>
</dbReference>
<sequence length="677" mass="78063">MLNAAHIKWGFTLLLALGFFISATAQKENVPYLLPMPQKVNWHSGYCPASFGSISGEDEEGAVKQWLNAIGLKQNNSSPVTILVNKVGDIEEASVNKDEAYRLNIRNNKINIEAITDLGVYRAIQTLRQLIVADSQTPVIRECSITDWPAFRIRGFMHDTGRGFIPFDELKKQIELLARFKINVFHWHLTEDIGWRLESKVFPELTESANFERLPGKFYTIEQAKELVQFAKKHQVLLIPEIDMPGHSAAFTRAIGHDMQSEEGMEKLKMLMDEICEVFADVPYLHIGTDEVHFTNPDFVPEMVSYIRNKGMKAISWNPGWDYQSDEIDMIHMWSSRGKLLPGTPAIDSRLHYINHFDSFADIVALYNSNVAGVREGTPDVAGSIIALWNDRHVESTEDILSQNGFYPSMLTLAESTWYGGRDKYFYEQGTLIKPDEKKDYPSFSNFEARMLHFKEKVFACEPFAYVKQSNVKWRITDQFPNEGDLSKKFPPEKKIKKEYRWKDDIFETTEATGAGIYLRHVWGTLVPSFYENPKPNHTAYAYTWIYSPKNQEAGLHLRFQNYSRSEKDIPPPQGKWDYKESRVWLNDNEIGPPHWENQHKERTSEISLRNENWEGKNPIPISLKKGWNKLLLKMPVGEFTSEEVRLVKWMFNAVIVTLDGKKALDGIIYSPDKKKK</sequence>
<evidence type="ECO:0000256" key="6">
    <source>
        <dbReference type="PIRSR" id="PIRSR625705-1"/>
    </source>
</evidence>
<evidence type="ECO:0000256" key="2">
    <source>
        <dbReference type="ARBA" id="ARBA00006285"/>
    </source>
</evidence>
<evidence type="ECO:0000313" key="9">
    <source>
        <dbReference type="EMBL" id="RCW31564.1"/>
    </source>
</evidence>
<keyword evidence="5" id="KW-0326">Glycosidase</keyword>
<dbReference type="GO" id="GO:0030203">
    <property type="term" value="P:glycosaminoglycan metabolic process"/>
    <property type="evidence" value="ECO:0007669"/>
    <property type="project" value="TreeGrafter"/>
</dbReference>
<dbReference type="Proteomes" id="UP000252733">
    <property type="component" value="Unassembled WGS sequence"/>
</dbReference>
<evidence type="ECO:0000256" key="5">
    <source>
        <dbReference type="ARBA" id="ARBA00023295"/>
    </source>
</evidence>
<dbReference type="InterPro" id="IPR015883">
    <property type="entry name" value="Glyco_hydro_20_cat"/>
</dbReference>
<feature type="domain" description="Glycoside hydrolase family 20 catalytic" evidence="7">
    <location>
        <begin position="151"/>
        <end position="256"/>
    </location>
</feature>
<evidence type="ECO:0000256" key="3">
    <source>
        <dbReference type="ARBA" id="ARBA00012663"/>
    </source>
</evidence>
<comment type="catalytic activity">
    <reaction evidence="1">
        <text>Hydrolysis of terminal non-reducing N-acetyl-D-hexosamine residues in N-acetyl-beta-D-hexosaminides.</text>
        <dbReference type="EC" id="3.2.1.52"/>
    </reaction>
</comment>
<dbReference type="GO" id="GO:0005975">
    <property type="term" value="P:carbohydrate metabolic process"/>
    <property type="evidence" value="ECO:0007669"/>
    <property type="project" value="InterPro"/>
</dbReference>
<keyword evidence="4 9" id="KW-0378">Hydrolase</keyword>
<feature type="domain" description="Beta-hexosaminidase bacterial type N-terminal" evidence="8">
    <location>
        <begin position="31"/>
        <end position="148"/>
    </location>
</feature>
<dbReference type="EC" id="3.2.1.52" evidence="3"/>
<dbReference type="InterPro" id="IPR017853">
    <property type="entry name" value="GH"/>
</dbReference>
<dbReference type="RefSeq" id="WP_114437377.1">
    <property type="nucleotide sequence ID" value="NZ_QPIZ01000017.1"/>
</dbReference>
<dbReference type="Pfam" id="PF00728">
    <property type="entry name" value="Glyco_hydro_20"/>
    <property type="match status" value="1"/>
</dbReference>
<dbReference type="GO" id="GO:0004563">
    <property type="term" value="F:beta-N-acetylhexosaminidase activity"/>
    <property type="evidence" value="ECO:0007669"/>
    <property type="project" value="UniProtKB-EC"/>
</dbReference>